<reference evidence="3 4" key="1">
    <citation type="journal article" date="2019" name="Sci. Rep.">
        <title>Orb-weaving spider Araneus ventricosus genome elucidates the spidroin gene catalogue.</title>
        <authorList>
            <person name="Kono N."/>
            <person name="Nakamura H."/>
            <person name="Ohtoshi R."/>
            <person name="Moran D.A.P."/>
            <person name="Shinohara A."/>
            <person name="Yoshida Y."/>
            <person name="Fujiwara M."/>
            <person name="Mori M."/>
            <person name="Tomita M."/>
            <person name="Arakawa K."/>
        </authorList>
    </citation>
    <scope>NUCLEOTIDE SEQUENCE [LARGE SCALE GENOMIC DNA]</scope>
</reference>
<dbReference type="AlphaFoldDB" id="A0A4Y2RDV3"/>
<comment type="caution">
    <text evidence="3">The sequence shown here is derived from an EMBL/GenBank/DDBJ whole genome shotgun (WGS) entry which is preliminary data.</text>
</comment>
<protein>
    <submittedName>
        <fullName evidence="3">Uncharacterized protein</fullName>
    </submittedName>
</protein>
<feature type="compositionally biased region" description="Basic and acidic residues" evidence="1">
    <location>
        <begin position="137"/>
        <end position="153"/>
    </location>
</feature>
<keyword evidence="4" id="KW-1185">Reference proteome</keyword>
<name>A0A4Y2RDV3_ARAVE</name>
<dbReference type="EMBL" id="BGPR01016559">
    <property type="protein sequence ID" value="GBN73459.1"/>
    <property type="molecule type" value="Genomic_DNA"/>
</dbReference>
<organism evidence="3 4">
    <name type="scientific">Araneus ventricosus</name>
    <name type="common">Orbweaver spider</name>
    <name type="synonym">Epeira ventricosa</name>
    <dbReference type="NCBI Taxonomy" id="182803"/>
    <lineage>
        <taxon>Eukaryota</taxon>
        <taxon>Metazoa</taxon>
        <taxon>Ecdysozoa</taxon>
        <taxon>Arthropoda</taxon>
        <taxon>Chelicerata</taxon>
        <taxon>Arachnida</taxon>
        <taxon>Araneae</taxon>
        <taxon>Araneomorphae</taxon>
        <taxon>Entelegynae</taxon>
        <taxon>Araneoidea</taxon>
        <taxon>Araneidae</taxon>
        <taxon>Araneus</taxon>
    </lineage>
</organism>
<evidence type="ECO:0000313" key="4">
    <source>
        <dbReference type="Proteomes" id="UP000499080"/>
    </source>
</evidence>
<accession>A0A4Y2RDV3</accession>
<keyword evidence="2" id="KW-0732">Signal</keyword>
<sequence length="210" mass="24111">MVHLQFLPFLMYTFVTLHHVHPYSLSRYDVYKENYCNDQNSNSKDLGQISSFEPPVQTKQNFGICSVKHDNFEIEIWDKFVLISYQVTDGEQLGLYEFFKLKLLPRRPKVSPMKTKDWVLHMTSVSTETTSEPKTPVSRESESAVKMERERRRSPVVSPSGLLTPPAFKVASPPESGFPRPRALSVIRCSQIAEVSPSIIHVSVLLFFMQ</sequence>
<gene>
    <name evidence="3" type="ORF">AVEN_159979_1</name>
</gene>
<feature type="chain" id="PRO_5021330458" evidence="2">
    <location>
        <begin position="23"/>
        <end position="210"/>
    </location>
</feature>
<feature type="signal peptide" evidence="2">
    <location>
        <begin position="1"/>
        <end position="22"/>
    </location>
</feature>
<evidence type="ECO:0000313" key="3">
    <source>
        <dbReference type="EMBL" id="GBN73459.1"/>
    </source>
</evidence>
<feature type="region of interest" description="Disordered" evidence="1">
    <location>
        <begin position="127"/>
        <end position="160"/>
    </location>
</feature>
<proteinExistence type="predicted"/>
<evidence type="ECO:0000256" key="1">
    <source>
        <dbReference type="SAM" id="MobiDB-lite"/>
    </source>
</evidence>
<evidence type="ECO:0000256" key="2">
    <source>
        <dbReference type="SAM" id="SignalP"/>
    </source>
</evidence>
<dbReference type="Proteomes" id="UP000499080">
    <property type="component" value="Unassembled WGS sequence"/>
</dbReference>